<dbReference type="PROSITE" id="PS50110">
    <property type="entry name" value="RESPONSE_REGULATORY"/>
    <property type="match status" value="1"/>
</dbReference>
<accession>A0A078L157</accession>
<evidence type="ECO:0000313" key="16">
    <source>
        <dbReference type="Proteomes" id="UP000044071"/>
    </source>
</evidence>
<evidence type="ECO:0000256" key="7">
    <source>
        <dbReference type="ARBA" id="ARBA00022989"/>
    </source>
</evidence>
<dbReference type="Pfam" id="PF08448">
    <property type="entry name" value="PAS_4"/>
    <property type="match status" value="1"/>
</dbReference>
<dbReference type="EMBL" id="CCSB01000002">
    <property type="protein sequence ID" value="CDZ77769.1"/>
    <property type="molecule type" value="Genomic_DNA"/>
</dbReference>
<dbReference type="Proteomes" id="UP000044071">
    <property type="component" value="Unassembled WGS sequence"/>
</dbReference>
<keyword evidence="6" id="KW-0067">ATP-binding</keyword>
<evidence type="ECO:0000256" key="4">
    <source>
        <dbReference type="ARBA" id="ARBA00022692"/>
    </source>
</evidence>
<dbReference type="SUPFAM" id="SSF52172">
    <property type="entry name" value="CheY-like"/>
    <property type="match status" value="1"/>
</dbReference>
<keyword evidence="16" id="KW-1185">Reference proteome</keyword>
<dbReference type="GO" id="GO:0004672">
    <property type="term" value="F:protein kinase activity"/>
    <property type="evidence" value="ECO:0007669"/>
    <property type="project" value="UniProtKB-ARBA"/>
</dbReference>
<dbReference type="Gene3D" id="1.20.120.160">
    <property type="entry name" value="HPT domain"/>
    <property type="match status" value="1"/>
</dbReference>
<protein>
    <submittedName>
        <fullName evidence="15">Signal transduction histidine-protein kinase BarA</fullName>
    </submittedName>
</protein>
<evidence type="ECO:0000256" key="6">
    <source>
        <dbReference type="ARBA" id="ARBA00022840"/>
    </source>
</evidence>
<dbReference type="STRING" id="1034943.BN59_02059"/>
<evidence type="ECO:0000256" key="8">
    <source>
        <dbReference type="ARBA" id="ARBA00023012"/>
    </source>
</evidence>
<dbReference type="PROSITE" id="PS50894">
    <property type="entry name" value="HPT"/>
    <property type="match status" value="1"/>
</dbReference>
<keyword evidence="8" id="KW-0902">Two-component regulatory system</keyword>
<comment type="subcellular location">
    <subcellularLocation>
        <location evidence="1">Cell membrane</location>
        <topology evidence="1">Multi-pass membrane protein</topology>
    </subcellularLocation>
</comment>
<dbReference type="InterPro" id="IPR013656">
    <property type="entry name" value="PAS_4"/>
</dbReference>
<reference evidence="15 16" key="1">
    <citation type="submission" date="2014-06" db="EMBL/GenBank/DDBJ databases">
        <authorList>
            <person name="Urmite Genomes Urmite Genomes"/>
        </authorList>
    </citation>
    <scope>NUCLEOTIDE SEQUENCE [LARGE SCALE GENOMIC DNA]</scope>
</reference>
<dbReference type="PANTHER" id="PTHR45339">
    <property type="entry name" value="HYBRID SIGNAL TRANSDUCTION HISTIDINE KINASE J"/>
    <property type="match status" value="1"/>
</dbReference>
<name>A0A078L157_9GAMM</name>
<evidence type="ECO:0000259" key="14">
    <source>
        <dbReference type="PROSITE" id="PS50894"/>
    </source>
</evidence>
<evidence type="ECO:0000256" key="10">
    <source>
        <dbReference type="PROSITE-ProRule" id="PRU00110"/>
    </source>
</evidence>
<dbReference type="InterPro" id="IPR011006">
    <property type="entry name" value="CheY-like_superfamily"/>
</dbReference>
<keyword evidence="4" id="KW-0812">Transmembrane</keyword>
<dbReference type="CDD" id="cd17546">
    <property type="entry name" value="REC_hyHK_CKI1_RcsC-like"/>
    <property type="match status" value="1"/>
</dbReference>
<evidence type="ECO:0000256" key="3">
    <source>
        <dbReference type="ARBA" id="ARBA00022553"/>
    </source>
</evidence>
<dbReference type="eggNOG" id="COG0784">
    <property type="taxonomic scope" value="Bacteria"/>
</dbReference>
<feature type="domain" description="PAC" evidence="13">
    <location>
        <begin position="90"/>
        <end position="145"/>
    </location>
</feature>
<evidence type="ECO:0000256" key="1">
    <source>
        <dbReference type="ARBA" id="ARBA00004651"/>
    </source>
</evidence>
<dbReference type="eggNOG" id="COG2198">
    <property type="taxonomic scope" value="Bacteria"/>
</dbReference>
<feature type="modified residue" description="4-aspartylphosphate" evidence="11">
    <location>
        <position position="220"/>
    </location>
</feature>
<dbReference type="InterPro" id="IPR008207">
    <property type="entry name" value="Sig_transdc_His_kin_Hpt_dom"/>
</dbReference>
<feature type="domain" description="HPt" evidence="14">
    <location>
        <begin position="329"/>
        <end position="422"/>
    </location>
</feature>
<dbReference type="Gene3D" id="3.30.450.20">
    <property type="entry name" value="PAS domain"/>
    <property type="match status" value="1"/>
</dbReference>
<dbReference type="NCBIfam" id="TIGR00229">
    <property type="entry name" value="sensory_box"/>
    <property type="match status" value="1"/>
</dbReference>
<dbReference type="PROSITE" id="PS50113">
    <property type="entry name" value="PAC"/>
    <property type="match status" value="1"/>
</dbReference>
<evidence type="ECO:0000256" key="2">
    <source>
        <dbReference type="ARBA" id="ARBA00022475"/>
    </source>
</evidence>
<keyword evidence="3 11" id="KW-0597">Phosphoprotein</keyword>
<keyword evidence="5" id="KW-0547">Nucleotide-binding</keyword>
<keyword evidence="7" id="KW-1133">Transmembrane helix</keyword>
<dbReference type="Gene3D" id="3.40.50.2300">
    <property type="match status" value="1"/>
</dbReference>
<organism evidence="15 16">
    <name type="scientific">Legionella massiliensis</name>
    <dbReference type="NCBI Taxonomy" id="1034943"/>
    <lineage>
        <taxon>Bacteria</taxon>
        <taxon>Pseudomonadati</taxon>
        <taxon>Pseudomonadota</taxon>
        <taxon>Gammaproteobacteria</taxon>
        <taxon>Legionellales</taxon>
        <taxon>Legionellaceae</taxon>
        <taxon>Legionella</taxon>
    </lineage>
</organism>
<dbReference type="InterPro" id="IPR035965">
    <property type="entry name" value="PAS-like_dom_sf"/>
</dbReference>
<dbReference type="SUPFAM" id="SSF55785">
    <property type="entry name" value="PYP-like sensor domain (PAS domain)"/>
    <property type="match status" value="1"/>
</dbReference>
<dbReference type="Pfam" id="PF00072">
    <property type="entry name" value="Response_reg"/>
    <property type="match status" value="1"/>
</dbReference>
<dbReference type="GO" id="GO:0005524">
    <property type="term" value="F:ATP binding"/>
    <property type="evidence" value="ECO:0007669"/>
    <property type="project" value="UniProtKB-KW"/>
</dbReference>
<feature type="domain" description="Response regulatory" evidence="12">
    <location>
        <begin position="169"/>
        <end position="290"/>
    </location>
</feature>
<dbReference type="InterPro" id="IPR036641">
    <property type="entry name" value="HPT_dom_sf"/>
</dbReference>
<evidence type="ECO:0000256" key="11">
    <source>
        <dbReference type="PROSITE-ProRule" id="PRU00169"/>
    </source>
</evidence>
<dbReference type="InterPro" id="IPR000700">
    <property type="entry name" value="PAS-assoc_C"/>
</dbReference>
<sequence length="422" mass="47376">MKNDPQLDKKKIKRTEKPNVIFCLEQLVNDFPGCIYWKNIDGIYLGCSQYYVLIAGLTKPEEIIGKNDKAIWGEKYAKTIEINDQKVLETGKSLTFYERVIIKGEEKYFATIKKPLKDNQGKVIGIIANSIDVTELDDAQQKAIMLPALGSKSKKEQEQSSTNQQETVRILIVEDNMVAARAVQAAIKRLYSHCICDRAETGQQAVKMAGEYLYDFILMDIGLSDIDGIAATKQIRALAQTKNAQVPIIALTGHANDFDKRTEALAVGMQDVYAKPLNAETLESLIVNYVLKGKKNQSDDNGELFTKPNTHDVRPIIDWAQCLKQFSGDEDCVRELLAALAIDLTMSQERLIKAYEAHNEESLRTELHRVRGGVICLSLPQLTQALADFHEAVKAKPQLAEHLEKTFNDLLDAINSFWITLD</sequence>
<dbReference type="OrthoDB" id="9792854at2"/>
<keyword evidence="15" id="KW-0418">Kinase</keyword>
<evidence type="ECO:0000259" key="13">
    <source>
        <dbReference type="PROSITE" id="PS50113"/>
    </source>
</evidence>
<dbReference type="RefSeq" id="WP_052403236.1">
    <property type="nucleotide sequence ID" value="NZ_CCVW01000002.1"/>
</dbReference>
<dbReference type="CDD" id="cd00130">
    <property type="entry name" value="PAS"/>
    <property type="match status" value="1"/>
</dbReference>
<evidence type="ECO:0000256" key="5">
    <source>
        <dbReference type="ARBA" id="ARBA00022741"/>
    </source>
</evidence>
<keyword evidence="2" id="KW-1003">Cell membrane</keyword>
<evidence type="ECO:0000259" key="12">
    <source>
        <dbReference type="PROSITE" id="PS50110"/>
    </source>
</evidence>
<dbReference type="SUPFAM" id="SSF47226">
    <property type="entry name" value="Histidine-containing phosphotransfer domain, HPT domain"/>
    <property type="match status" value="1"/>
</dbReference>
<dbReference type="GO" id="GO:0000160">
    <property type="term" value="P:phosphorelay signal transduction system"/>
    <property type="evidence" value="ECO:0007669"/>
    <property type="project" value="UniProtKB-KW"/>
</dbReference>
<proteinExistence type="predicted"/>
<feature type="modified residue" description="Phosphohistidine" evidence="10">
    <location>
        <position position="368"/>
    </location>
</feature>
<dbReference type="GO" id="GO:0005886">
    <property type="term" value="C:plasma membrane"/>
    <property type="evidence" value="ECO:0007669"/>
    <property type="project" value="UniProtKB-SubCell"/>
</dbReference>
<gene>
    <name evidence="15" type="primary">barA_3</name>
    <name evidence="15" type="ORF">BN59_02059</name>
</gene>
<dbReference type="PANTHER" id="PTHR45339:SF1">
    <property type="entry name" value="HYBRID SIGNAL TRANSDUCTION HISTIDINE KINASE J"/>
    <property type="match status" value="1"/>
</dbReference>
<dbReference type="SMART" id="SM00448">
    <property type="entry name" value="REC"/>
    <property type="match status" value="1"/>
</dbReference>
<dbReference type="InterPro" id="IPR000014">
    <property type="entry name" value="PAS"/>
</dbReference>
<dbReference type="AlphaFoldDB" id="A0A078L157"/>
<keyword evidence="9" id="KW-0472">Membrane</keyword>
<evidence type="ECO:0000256" key="9">
    <source>
        <dbReference type="ARBA" id="ARBA00023136"/>
    </source>
</evidence>
<keyword evidence="15" id="KW-0808">Transferase</keyword>
<evidence type="ECO:0000313" key="15">
    <source>
        <dbReference type="EMBL" id="CDZ77769.1"/>
    </source>
</evidence>
<dbReference type="InterPro" id="IPR001789">
    <property type="entry name" value="Sig_transdc_resp-reg_receiver"/>
</dbReference>